<dbReference type="OrthoDB" id="9799943at2"/>
<evidence type="ECO:0000256" key="4">
    <source>
        <dbReference type="ARBA" id="ARBA00023002"/>
    </source>
</evidence>
<gene>
    <name evidence="6" type="ORF">EC912_102382</name>
</gene>
<evidence type="ECO:0000259" key="5">
    <source>
        <dbReference type="Pfam" id="PF01266"/>
    </source>
</evidence>
<comment type="caution">
    <text evidence="6">The sequence shown here is derived from an EMBL/GenBank/DDBJ whole genome shotgun (WGS) entry which is preliminary data.</text>
</comment>
<evidence type="ECO:0000313" key="7">
    <source>
        <dbReference type="Proteomes" id="UP000295645"/>
    </source>
</evidence>
<evidence type="ECO:0000256" key="2">
    <source>
        <dbReference type="ARBA" id="ARBA00009410"/>
    </source>
</evidence>
<evidence type="ECO:0000256" key="3">
    <source>
        <dbReference type="ARBA" id="ARBA00022630"/>
    </source>
</evidence>
<dbReference type="Gene3D" id="3.30.9.10">
    <property type="entry name" value="D-Amino Acid Oxidase, subunit A, domain 2"/>
    <property type="match status" value="1"/>
</dbReference>
<sequence>MTNGKTRSAIVIGAGIVGLAMARALAEDGYQVTVYERHERATGASVRNFGTIWPIGVPNGKLYERAMRSRAVWKAFCEATGEWHDPSGCLHVAWQDDELGAMEDYANINGQRRSCRMLSAAETLRLAPAVNASHLRGALFSGDEMTIDARSAIRRLPDWLEQRYGVRFNWKRPITRVDYPHTWSGRQRIASADLIVVAGGADFELLYPDLFAQQPITRCKLQMMRLAAQPADVRLGPVLCTGLSMVHYTGFAEAAGVTALRERYQREQGDLLKLGIHVMAAQNGAGEITIGDSHEYSHTVEPFDEAHINRKVLAYLERLMVLPHWELKQSWHGVYAKRTDGGTEMVLEPESGVLVVNGLGGLGMTLSFGLAEEIVAGSRRADPVETDIRTAVGA</sequence>
<dbReference type="RefSeq" id="WP_132142253.1">
    <property type="nucleotide sequence ID" value="NZ_SMCS01000002.1"/>
</dbReference>
<evidence type="ECO:0000256" key="1">
    <source>
        <dbReference type="ARBA" id="ARBA00001974"/>
    </source>
</evidence>
<keyword evidence="3" id="KW-0285">Flavoprotein</keyword>
<dbReference type="PANTHER" id="PTHR13847">
    <property type="entry name" value="SARCOSINE DEHYDROGENASE-RELATED"/>
    <property type="match status" value="1"/>
</dbReference>
<name>A0A4R3YXJ0_9GAMM</name>
<dbReference type="InterPro" id="IPR017741">
    <property type="entry name" value="FAD-dependent_OxRdtase_HpnW"/>
</dbReference>
<protein>
    <submittedName>
        <fullName evidence="6">FAD dependent oxidoreductase TIGR03364</fullName>
    </submittedName>
</protein>
<dbReference type="NCBIfam" id="TIGR03364">
    <property type="entry name" value="HpnW_proposed"/>
    <property type="match status" value="1"/>
</dbReference>
<comment type="cofactor">
    <cofactor evidence="1">
        <name>FAD</name>
        <dbReference type="ChEBI" id="CHEBI:57692"/>
    </cofactor>
</comment>
<keyword evidence="4" id="KW-0560">Oxidoreductase</keyword>
<dbReference type="InterPro" id="IPR036188">
    <property type="entry name" value="FAD/NAD-bd_sf"/>
</dbReference>
<evidence type="ECO:0000313" key="6">
    <source>
        <dbReference type="EMBL" id="TCV96033.1"/>
    </source>
</evidence>
<dbReference type="AlphaFoldDB" id="A0A4R3YXJ0"/>
<proteinExistence type="inferred from homology"/>
<dbReference type="GO" id="GO:0016491">
    <property type="term" value="F:oxidoreductase activity"/>
    <property type="evidence" value="ECO:0007669"/>
    <property type="project" value="UniProtKB-KW"/>
</dbReference>
<dbReference type="Gene3D" id="3.50.50.60">
    <property type="entry name" value="FAD/NAD(P)-binding domain"/>
    <property type="match status" value="1"/>
</dbReference>
<dbReference type="Proteomes" id="UP000295645">
    <property type="component" value="Unassembled WGS sequence"/>
</dbReference>
<comment type="similarity">
    <text evidence="2">Belongs to the DadA oxidoreductase family.</text>
</comment>
<reference evidence="6 7" key="1">
    <citation type="submission" date="2019-03" db="EMBL/GenBank/DDBJ databases">
        <title>Above-ground endophytic microbial communities from plants in different locations in the United States.</title>
        <authorList>
            <person name="Frank C."/>
        </authorList>
    </citation>
    <scope>NUCLEOTIDE SEQUENCE [LARGE SCALE GENOMIC DNA]</scope>
    <source>
        <strain evidence="6 7">LP_13_YM</strain>
    </source>
</reference>
<keyword evidence="7" id="KW-1185">Reference proteome</keyword>
<dbReference type="GO" id="GO:0005737">
    <property type="term" value="C:cytoplasm"/>
    <property type="evidence" value="ECO:0007669"/>
    <property type="project" value="TreeGrafter"/>
</dbReference>
<dbReference type="Pfam" id="PF01266">
    <property type="entry name" value="DAO"/>
    <property type="match status" value="1"/>
</dbReference>
<accession>A0A4R3YXJ0</accession>
<dbReference type="PANTHER" id="PTHR13847:SF286">
    <property type="entry name" value="D-AMINO ACID DEHYDROGENASE"/>
    <property type="match status" value="1"/>
</dbReference>
<organism evidence="6 7">
    <name type="scientific">Luteibacter rhizovicinus</name>
    <dbReference type="NCBI Taxonomy" id="242606"/>
    <lineage>
        <taxon>Bacteria</taxon>
        <taxon>Pseudomonadati</taxon>
        <taxon>Pseudomonadota</taxon>
        <taxon>Gammaproteobacteria</taxon>
        <taxon>Lysobacterales</taxon>
        <taxon>Rhodanobacteraceae</taxon>
        <taxon>Luteibacter</taxon>
    </lineage>
</organism>
<dbReference type="InterPro" id="IPR006076">
    <property type="entry name" value="FAD-dep_OxRdtase"/>
</dbReference>
<feature type="domain" description="FAD dependent oxidoreductase" evidence="5">
    <location>
        <begin position="9"/>
        <end position="375"/>
    </location>
</feature>
<dbReference type="EMBL" id="SMCS01000002">
    <property type="protein sequence ID" value="TCV96033.1"/>
    <property type="molecule type" value="Genomic_DNA"/>
</dbReference>
<dbReference type="SUPFAM" id="SSF51905">
    <property type="entry name" value="FAD/NAD(P)-binding domain"/>
    <property type="match status" value="1"/>
</dbReference>